<keyword evidence="1" id="KW-1133">Transmembrane helix</keyword>
<reference evidence="2" key="1">
    <citation type="submission" date="2021-05" db="EMBL/GenBank/DDBJ databases">
        <authorList>
            <person name="Alioto T."/>
            <person name="Alioto T."/>
            <person name="Gomez Garrido J."/>
        </authorList>
    </citation>
    <scope>NUCLEOTIDE SEQUENCE</scope>
</reference>
<proteinExistence type="predicted"/>
<evidence type="ECO:0000313" key="2">
    <source>
        <dbReference type="EMBL" id="CAG6649381.1"/>
    </source>
</evidence>
<name>A0A8D8RFP3_9HEMI</name>
<keyword evidence="1" id="KW-0472">Membrane</keyword>
<dbReference type="EMBL" id="HBUF01157254">
    <property type="protein sequence ID" value="CAG6649381.1"/>
    <property type="molecule type" value="Transcribed_RNA"/>
</dbReference>
<accession>A0A8D8RFP3</accession>
<organism evidence="2">
    <name type="scientific">Cacopsylla melanoneura</name>
    <dbReference type="NCBI Taxonomy" id="428564"/>
    <lineage>
        <taxon>Eukaryota</taxon>
        <taxon>Metazoa</taxon>
        <taxon>Ecdysozoa</taxon>
        <taxon>Arthropoda</taxon>
        <taxon>Hexapoda</taxon>
        <taxon>Insecta</taxon>
        <taxon>Pterygota</taxon>
        <taxon>Neoptera</taxon>
        <taxon>Paraneoptera</taxon>
        <taxon>Hemiptera</taxon>
        <taxon>Sternorrhyncha</taxon>
        <taxon>Psylloidea</taxon>
        <taxon>Psyllidae</taxon>
        <taxon>Psyllinae</taxon>
        <taxon>Cacopsylla</taxon>
    </lineage>
</organism>
<dbReference type="AlphaFoldDB" id="A0A8D8RFP3"/>
<feature type="transmembrane region" description="Helical" evidence="1">
    <location>
        <begin position="39"/>
        <end position="59"/>
    </location>
</feature>
<protein>
    <submittedName>
        <fullName evidence="2">Uncharacterized protein</fullName>
    </submittedName>
</protein>
<keyword evidence="1" id="KW-0812">Transmembrane</keyword>
<evidence type="ECO:0000256" key="1">
    <source>
        <dbReference type="SAM" id="Phobius"/>
    </source>
</evidence>
<sequence length="103" mass="12195">MEKTLFFNNDSKTPFLRPSIASNLNSGTDFKTSSWPSSIMTFHVVQFILYLFLTCIRYWSRFHEYRLCVWLQLNVYILVRNSLEFNIFAENSFILAQQLVQPG</sequence>